<evidence type="ECO:0000313" key="3">
    <source>
        <dbReference type="Proteomes" id="UP000284403"/>
    </source>
</evidence>
<dbReference type="Proteomes" id="UP000284403">
    <property type="component" value="Unassembled WGS sequence"/>
</dbReference>
<feature type="non-terminal residue" evidence="2">
    <location>
        <position position="1"/>
    </location>
</feature>
<feature type="compositionally biased region" description="Low complexity" evidence="1">
    <location>
        <begin position="52"/>
        <end position="67"/>
    </location>
</feature>
<comment type="caution">
    <text evidence="2">The sequence shown here is derived from an EMBL/GenBank/DDBJ whole genome shotgun (WGS) entry which is preliminary data.</text>
</comment>
<evidence type="ECO:0000256" key="1">
    <source>
        <dbReference type="SAM" id="MobiDB-lite"/>
    </source>
</evidence>
<sequence>AAAAAAARARAPCRSERRDTADRGADCLGWRCRGAGRHGGHGWGPMTGGKPGEAAGAADAAQRGLGADQRASRGRGVATGACFLPVLFSGRVAARSRFSSHALPAFVRALPRATGGVSDRRWRWWVFFSPTEVVNCSQFLFAPI</sequence>
<dbReference type="AlphaFoldDB" id="A0A422NYH1"/>
<accession>A0A422NYH1</accession>
<feature type="region of interest" description="Disordered" evidence="1">
    <location>
        <begin position="39"/>
        <end position="72"/>
    </location>
</feature>
<dbReference type="EMBL" id="MKKU01000480">
    <property type="protein sequence ID" value="RNF10540.1"/>
    <property type="molecule type" value="Genomic_DNA"/>
</dbReference>
<protein>
    <submittedName>
        <fullName evidence="2">Uncharacterized protein</fullName>
    </submittedName>
</protein>
<organism evidence="2 3">
    <name type="scientific">Trypanosoma conorhini</name>
    <dbReference type="NCBI Taxonomy" id="83891"/>
    <lineage>
        <taxon>Eukaryota</taxon>
        <taxon>Discoba</taxon>
        <taxon>Euglenozoa</taxon>
        <taxon>Kinetoplastea</taxon>
        <taxon>Metakinetoplastina</taxon>
        <taxon>Trypanosomatida</taxon>
        <taxon>Trypanosomatidae</taxon>
        <taxon>Trypanosoma</taxon>
    </lineage>
</organism>
<keyword evidence="3" id="KW-1185">Reference proteome</keyword>
<dbReference type="RefSeq" id="XP_029226236.1">
    <property type="nucleotide sequence ID" value="XM_029373661.1"/>
</dbReference>
<reference evidence="2 3" key="1">
    <citation type="journal article" date="2018" name="BMC Genomics">
        <title>Genomic comparison of Trypanosoma conorhini and Trypanosoma rangeli to Trypanosoma cruzi strains of high and low virulence.</title>
        <authorList>
            <person name="Bradwell K.R."/>
            <person name="Koparde V.N."/>
            <person name="Matveyev A.V."/>
            <person name="Serrano M.G."/>
            <person name="Alves J.M."/>
            <person name="Parikh H."/>
            <person name="Huang B."/>
            <person name="Lee V."/>
            <person name="Espinosa-Alvarez O."/>
            <person name="Ortiz P.A."/>
            <person name="Costa-Martins A.G."/>
            <person name="Teixeira M.M."/>
            <person name="Buck G.A."/>
        </authorList>
    </citation>
    <scope>NUCLEOTIDE SEQUENCE [LARGE SCALE GENOMIC DNA]</scope>
    <source>
        <strain evidence="2 3">025E</strain>
    </source>
</reference>
<dbReference type="GeneID" id="40320400"/>
<feature type="compositionally biased region" description="Gly residues" evidence="1">
    <location>
        <begin position="41"/>
        <end position="51"/>
    </location>
</feature>
<evidence type="ECO:0000313" key="2">
    <source>
        <dbReference type="EMBL" id="RNF10540.1"/>
    </source>
</evidence>
<gene>
    <name evidence="2" type="ORF">Tco025E_06789</name>
</gene>
<proteinExistence type="predicted"/>
<name>A0A422NYH1_9TRYP</name>